<sequence>MGEYGLATLAFGLGMLAVLIVVISHYHNQKKIMELTQRLQEAKRVQEKQVTLVSDSVTNLRRDLLRECQEFTAQETQSFKEGISQSLREEKALVDQMNQDLLQLQEKMAAEFSGMLEWRQDLEVTMNTQAENQGVFVEHVHNQLENFAKQSLTLPDQLDAISGKLERIRQLKGELATLTQPIQLDAWKEPSPFERANDAV</sequence>
<proteinExistence type="predicted"/>
<keyword evidence="1" id="KW-0812">Transmembrane</keyword>
<name>A0AAW8TVH5_9ENTE</name>
<dbReference type="RefSeq" id="WP_311835226.1">
    <property type="nucleotide sequence ID" value="NZ_JARQBJ010000002.1"/>
</dbReference>
<dbReference type="AlphaFoldDB" id="A0AAW8TVH5"/>
<protein>
    <recommendedName>
        <fullName evidence="4">DNA recombination protein RmuC</fullName>
    </recommendedName>
</protein>
<evidence type="ECO:0000313" key="3">
    <source>
        <dbReference type="Proteomes" id="UP001256711"/>
    </source>
</evidence>
<evidence type="ECO:0000256" key="1">
    <source>
        <dbReference type="SAM" id="Phobius"/>
    </source>
</evidence>
<comment type="caution">
    <text evidence="2">The sequence shown here is derived from an EMBL/GenBank/DDBJ whole genome shotgun (WGS) entry which is preliminary data.</text>
</comment>
<feature type="transmembrane region" description="Helical" evidence="1">
    <location>
        <begin position="6"/>
        <end position="26"/>
    </location>
</feature>
<accession>A0AAW8TVH5</accession>
<reference evidence="2" key="1">
    <citation type="submission" date="2023-03" db="EMBL/GenBank/DDBJ databases">
        <authorList>
            <person name="Shen W."/>
            <person name="Cai J."/>
        </authorList>
    </citation>
    <scope>NUCLEOTIDE SEQUENCE</scope>
    <source>
        <strain evidence="2">B226-2</strain>
    </source>
</reference>
<evidence type="ECO:0000313" key="2">
    <source>
        <dbReference type="EMBL" id="MDT2809968.1"/>
    </source>
</evidence>
<dbReference type="EMBL" id="JARQBJ010000002">
    <property type="protein sequence ID" value="MDT2809968.1"/>
    <property type="molecule type" value="Genomic_DNA"/>
</dbReference>
<dbReference type="Proteomes" id="UP001256711">
    <property type="component" value="Unassembled WGS sequence"/>
</dbReference>
<organism evidence="2 3">
    <name type="scientific">Enterococcus asini</name>
    <dbReference type="NCBI Taxonomy" id="57732"/>
    <lineage>
        <taxon>Bacteria</taxon>
        <taxon>Bacillati</taxon>
        <taxon>Bacillota</taxon>
        <taxon>Bacilli</taxon>
        <taxon>Lactobacillales</taxon>
        <taxon>Enterococcaceae</taxon>
        <taxon>Enterococcus</taxon>
    </lineage>
</organism>
<keyword evidence="1" id="KW-1133">Transmembrane helix</keyword>
<keyword evidence="1" id="KW-0472">Membrane</keyword>
<gene>
    <name evidence="2" type="ORF">P7H43_05690</name>
</gene>
<evidence type="ECO:0008006" key="4">
    <source>
        <dbReference type="Google" id="ProtNLM"/>
    </source>
</evidence>